<dbReference type="Pfam" id="PF14492">
    <property type="entry name" value="EFG_III"/>
    <property type="match status" value="1"/>
</dbReference>
<dbReference type="Gene3D" id="2.40.30.10">
    <property type="entry name" value="Translation factors"/>
    <property type="match status" value="1"/>
</dbReference>
<accession>K4I6N8</accession>
<evidence type="ECO:0000256" key="3">
    <source>
        <dbReference type="ARBA" id="ARBA00023134"/>
    </source>
</evidence>
<dbReference type="Pfam" id="PF22042">
    <property type="entry name" value="EF-G_D2"/>
    <property type="match status" value="1"/>
</dbReference>
<evidence type="ECO:0000259" key="5">
    <source>
        <dbReference type="PROSITE" id="PS51722"/>
    </source>
</evidence>
<dbReference type="InterPro" id="IPR009000">
    <property type="entry name" value="Transl_B-barrel_sf"/>
</dbReference>
<dbReference type="InterPro" id="IPR014721">
    <property type="entry name" value="Ribsml_uS5_D2-typ_fold_subgr"/>
</dbReference>
<feature type="region of interest" description="Disordered" evidence="4">
    <location>
        <begin position="573"/>
        <end position="594"/>
    </location>
</feature>
<dbReference type="PROSITE" id="PS51722">
    <property type="entry name" value="G_TR_2"/>
    <property type="match status" value="1"/>
</dbReference>
<dbReference type="GO" id="GO:0032790">
    <property type="term" value="P:ribosome disassembly"/>
    <property type="evidence" value="ECO:0007669"/>
    <property type="project" value="TreeGrafter"/>
</dbReference>
<dbReference type="InterPro" id="IPR035647">
    <property type="entry name" value="EFG_III/V"/>
</dbReference>
<dbReference type="SMART" id="SM00889">
    <property type="entry name" value="EFG_IV"/>
    <property type="match status" value="1"/>
</dbReference>
<dbReference type="NCBIfam" id="TIGR00231">
    <property type="entry name" value="small_GTP"/>
    <property type="match status" value="1"/>
</dbReference>
<dbReference type="PANTHER" id="PTHR43261:SF1">
    <property type="entry name" value="RIBOSOME-RELEASING FACTOR 2, MITOCHONDRIAL"/>
    <property type="match status" value="1"/>
</dbReference>
<evidence type="ECO:0000256" key="4">
    <source>
        <dbReference type="SAM" id="MobiDB-lite"/>
    </source>
</evidence>
<dbReference type="InterPro" id="IPR041095">
    <property type="entry name" value="EFG_II"/>
</dbReference>
<dbReference type="Pfam" id="PF00009">
    <property type="entry name" value="GTP_EFTU"/>
    <property type="match status" value="1"/>
</dbReference>
<protein>
    <submittedName>
        <fullName evidence="6">DacR1</fullName>
    </submittedName>
</protein>
<dbReference type="InterPro" id="IPR053905">
    <property type="entry name" value="EF-G-like_DII"/>
</dbReference>
<dbReference type="Gene3D" id="3.30.230.10">
    <property type="match status" value="1"/>
</dbReference>
<gene>
    <name evidence="6" type="primary">dacR1</name>
</gene>
<dbReference type="InterPro" id="IPR005517">
    <property type="entry name" value="Transl_elong_EFG/EF2_IV"/>
</dbReference>
<dbReference type="Pfam" id="PF03764">
    <property type="entry name" value="EFG_IV"/>
    <property type="match status" value="1"/>
</dbReference>
<dbReference type="EMBL" id="JX262387">
    <property type="protein sequence ID" value="AFU65884.1"/>
    <property type="molecule type" value="Genomic_DNA"/>
</dbReference>
<dbReference type="InterPro" id="IPR027417">
    <property type="entry name" value="P-loop_NTPase"/>
</dbReference>
<evidence type="ECO:0000256" key="1">
    <source>
        <dbReference type="ARBA" id="ARBA00022741"/>
    </source>
</evidence>
<dbReference type="PANTHER" id="PTHR43261">
    <property type="entry name" value="TRANSLATION ELONGATION FACTOR G-RELATED"/>
    <property type="match status" value="1"/>
</dbReference>
<dbReference type="GO" id="GO:0003924">
    <property type="term" value="F:GTPase activity"/>
    <property type="evidence" value="ECO:0007669"/>
    <property type="project" value="InterPro"/>
</dbReference>
<dbReference type="InterPro" id="IPR000795">
    <property type="entry name" value="T_Tr_GTP-bd_dom"/>
</dbReference>
<dbReference type="GO" id="GO:0006412">
    <property type="term" value="P:translation"/>
    <property type="evidence" value="ECO:0007669"/>
    <property type="project" value="UniProtKB-KW"/>
</dbReference>
<dbReference type="FunFam" id="3.40.50.300:FF:002549">
    <property type="entry name" value="Tetracycline resistance protein, GTP-binding elongation family"/>
    <property type="match status" value="1"/>
</dbReference>
<dbReference type="SUPFAM" id="SSF52540">
    <property type="entry name" value="P-loop containing nucleoside triphosphate hydrolases"/>
    <property type="match status" value="1"/>
</dbReference>
<name>K4I6N8_9ACTN</name>
<dbReference type="InterPro" id="IPR031157">
    <property type="entry name" value="G_TR_CS"/>
</dbReference>
<dbReference type="PROSITE" id="PS00301">
    <property type="entry name" value="G_TR_1"/>
    <property type="match status" value="1"/>
</dbReference>
<dbReference type="PRINTS" id="PR01037">
    <property type="entry name" value="TCRTETOQM"/>
</dbReference>
<dbReference type="GO" id="GO:0005525">
    <property type="term" value="F:GTP binding"/>
    <property type="evidence" value="ECO:0007669"/>
    <property type="project" value="UniProtKB-KW"/>
</dbReference>
<sequence length="662" mass="70466">MLNIGIVAHVDAGKTSLTERILFHSGVIGRIGSVDDGDTQTDSMDLERRRGITIRSAVVAFTVGDLRVNLIDTPGHPDFIAEVERVLRVLDGAVLVLSAVEGVQAQTRVLMRALTRLRIPVLLFVNKIDRRGARHDELLHDIRRLLTPAAAPVTTVEDIGTPHARAVPAPLRGTAVGELLADRSDAFLRAYLDDDPGLTEDAHLAELARQSRRGLVHPVFFGSAVTGEGVADLVGGLGRFLPVAAPAGPLRATVFKIEHGRAREKIAYARVHTGTLTARERVAYFRREHGAVVERAAKLTAVRTFERGTDTADAPATAGAIARVWGLTDVRIGDQLGTADGLPETGIFLPPSLETIVRPGRPGDGPALHAALQRLAEQDPLISLRQDELGRELSVRLYGEVQKEILAATLAETYGVDVEFTETRPVCVETVTGHGEAVEEIGAGGSPFWATVGLRVGPAEPGTGVRFDLAVELGALPAAYHKAIEEAVRGTLTQGLHGWEVPDCVVTLTRTGYFSPISAAGDFRKLTPLVLMDALRRAGTRVHEPVNRFELEIPADCLSAVLARLARARAVTTVDGGAGGGSGGGSSSGSAGDGACHLRGTLPASAVHDVEQDLPGLSHGAAVFHSELSGYQPVTGEVPTRARTDHNPVHREEYLLRMSHRA</sequence>
<keyword evidence="2" id="KW-0648">Protein biosynthesis</keyword>
<dbReference type="SUPFAM" id="SSF54211">
    <property type="entry name" value="Ribosomal protein S5 domain 2-like"/>
    <property type="match status" value="1"/>
</dbReference>
<dbReference type="Gene3D" id="3.40.50.300">
    <property type="entry name" value="P-loop containing nucleotide triphosphate hydrolases"/>
    <property type="match status" value="1"/>
</dbReference>
<evidence type="ECO:0000313" key="6">
    <source>
        <dbReference type="EMBL" id="AFU65884.1"/>
    </source>
</evidence>
<feature type="domain" description="Tr-type G" evidence="5">
    <location>
        <begin position="1"/>
        <end position="247"/>
    </location>
</feature>
<dbReference type="InterPro" id="IPR005225">
    <property type="entry name" value="Small_GTP-bd"/>
</dbReference>
<dbReference type="PRINTS" id="PR00315">
    <property type="entry name" value="ELONGATNFCT"/>
</dbReference>
<feature type="compositionally biased region" description="Gly residues" evidence="4">
    <location>
        <begin position="576"/>
        <end position="587"/>
    </location>
</feature>
<dbReference type="Gene3D" id="3.30.70.870">
    <property type="entry name" value="Elongation Factor G (Translational Gtpase), domain 3"/>
    <property type="match status" value="1"/>
</dbReference>
<keyword evidence="3" id="KW-0342">GTP-binding</keyword>
<dbReference type="CDD" id="cd04168">
    <property type="entry name" value="TetM_like"/>
    <property type="match status" value="1"/>
</dbReference>
<dbReference type="SUPFAM" id="SSF50447">
    <property type="entry name" value="Translation proteins"/>
    <property type="match status" value="1"/>
</dbReference>
<dbReference type="SUPFAM" id="SSF54980">
    <property type="entry name" value="EF-G C-terminal domain-like"/>
    <property type="match status" value="2"/>
</dbReference>
<dbReference type="AlphaFoldDB" id="K4I6N8"/>
<evidence type="ECO:0000256" key="2">
    <source>
        <dbReference type="ARBA" id="ARBA00022917"/>
    </source>
</evidence>
<proteinExistence type="predicted"/>
<dbReference type="InterPro" id="IPR020568">
    <property type="entry name" value="Ribosomal_Su5_D2-typ_SF"/>
</dbReference>
<reference evidence="6" key="1">
    <citation type="journal article" date="2012" name="Angew. Chem. Int. Ed. Engl.">
        <title>Heterologous Expression and Manipulation of Three Tetracycline Biosynthetic Pathways.</title>
        <authorList>
            <person name="Wang P."/>
            <person name="Kim W."/>
            <person name="Pickens L.B."/>
            <person name="Gao X."/>
            <person name="Tang Y."/>
        </authorList>
    </citation>
    <scope>NUCLEOTIDE SEQUENCE</scope>
    <source>
        <strain evidence="6">SC14051</strain>
    </source>
</reference>
<organism evidence="6">
    <name type="scientific">Dactylosporangium sp. SC14051</name>
    <dbReference type="NCBI Taxonomy" id="1239282"/>
    <lineage>
        <taxon>Bacteria</taxon>
        <taxon>Bacillati</taxon>
        <taxon>Actinomycetota</taxon>
        <taxon>Actinomycetes</taxon>
        <taxon>Micromonosporales</taxon>
        <taxon>Micromonosporaceae</taxon>
        <taxon>Dactylosporangium</taxon>
    </lineage>
</organism>
<keyword evidence="1" id="KW-0547">Nucleotide-binding</keyword>